<dbReference type="GO" id="GO:0016779">
    <property type="term" value="F:nucleotidyltransferase activity"/>
    <property type="evidence" value="ECO:0007669"/>
    <property type="project" value="UniProtKB-KW"/>
</dbReference>
<dbReference type="Gene3D" id="1.10.340.70">
    <property type="match status" value="1"/>
</dbReference>
<dbReference type="GO" id="GO:0006508">
    <property type="term" value="P:proteolysis"/>
    <property type="evidence" value="ECO:0007669"/>
    <property type="project" value="UniProtKB-KW"/>
</dbReference>
<keyword evidence="6" id="KW-0378">Hydrolase</keyword>
<dbReference type="Pfam" id="PF00078">
    <property type="entry name" value="RVT_1"/>
    <property type="match status" value="1"/>
</dbReference>
<dbReference type="SUPFAM" id="SSF56672">
    <property type="entry name" value="DNA/RNA polymerases"/>
    <property type="match status" value="1"/>
</dbReference>
<evidence type="ECO:0000313" key="14">
    <source>
        <dbReference type="Proteomes" id="UP000515163"/>
    </source>
</evidence>
<evidence type="ECO:0000259" key="12">
    <source>
        <dbReference type="PROSITE" id="PS50878"/>
    </source>
</evidence>
<keyword evidence="4" id="KW-0540">Nuclease</keyword>
<dbReference type="RefSeq" id="XP_031573147.1">
    <property type="nucleotide sequence ID" value="XM_031717287.1"/>
</dbReference>
<keyword evidence="9" id="KW-0862">Zinc</keyword>
<keyword evidence="9" id="KW-0479">Metal-binding</keyword>
<name>A0A6P8J0W1_ACTTE</name>
<evidence type="ECO:0000256" key="8">
    <source>
        <dbReference type="ARBA" id="ARBA00023268"/>
    </source>
</evidence>
<dbReference type="InterPro" id="IPR043502">
    <property type="entry name" value="DNA/RNA_pol_sf"/>
</dbReference>
<feature type="domain" description="Integrase catalytic" evidence="13">
    <location>
        <begin position="999"/>
        <end position="1151"/>
    </location>
</feature>
<organism evidence="14 15">
    <name type="scientific">Actinia tenebrosa</name>
    <name type="common">Australian red waratah sea anemone</name>
    <dbReference type="NCBI Taxonomy" id="6105"/>
    <lineage>
        <taxon>Eukaryota</taxon>
        <taxon>Metazoa</taxon>
        <taxon>Cnidaria</taxon>
        <taxon>Anthozoa</taxon>
        <taxon>Hexacorallia</taxon>
        <taxon>Actiniaria</taxon>
        <taxon>Actiniidae</taxon>
        <taxon>Actinia</taxon>
    </lineage>
</organism>
<keyword evidence="5" id="KW-0064">Aspartyl protease</keyword>
<dbReference type="InterPro" id="IPR001584">
    <property type="entry name" value="Integrase_cat-core"/>
</dbReference>
<dbReference type="GeneID" id="116307133"/>
<dbReference type="SUPFAM" id="SSF53098">
    <property type="entry name" value="Ribonuclease H-like"/>
    <property type="match status" value="1"/>
</dbReference>
<dbReference type="InterPro" id="IPR021109">
    <property type="entry name" value="Peptidase_aspartic_dom_sf"/>
</dbReference>
<dbReference type="SUPFAM" id="SSF57756">
    <property type="entry name" value="Retrovirus zinc finger-like domains"/>
    <property type="match status" value="1"/>
</dbReference>
<dbReference type="PROSITE" id="PS50158">
    <property type="entry name" value="ZF_CCHC"/>
    <property type="match status" value="1"/>
</dbReference>
<keyword evidence="2" id="KW-0808">Transferase</keyword>
<dbReference type="GO" id="GO:0015074">
    <property type="term" value="P:DNA integration"/>
    <property type="evidence" value="ECO:0007669"/>
    <property type="project" value="InterPro"/>
</dbReference>
<dbReference type="PROSITE" id="PS50878">
    <property type="entry name" value="RT_POL"/>
    <property type="match status" value="1"/>
</dbReference>
<dbReference type="Pfam" id="PF00665">
    <property type="entry name" value="rve"/>
    <property type="match status" value="1"/>
</dbReference>
<dbReference type="GO" id="GO:0004190">
    <property type="term" value="F:aspartic-type endopeptidase activity"/>
    <property type="evidence" value="ECO:0007669"/>
    <property type="project" value="UniProtKB-KW"/>
</dbReference>
<evidence type="ECO:0000256" key="5">
    <source>
        <dbReference type="ARBA" id="ARBA00022750"/>
    </source>
</evidence>
<dbReference type="InterPro" id="IPR001878">
    <property type="entry name" value="Znf_CCHC"/>
</dbReference>
<accession>A0A6P8J0W1</accession>
<dbReference type="InterPro" id="IPR041588">
    <property type="entry name" value="Integrase_H2C2"/>
</dbReference>
<dbReference type="GO" id="GO:0004519">
    <property type="term" value="F:endonuclease activity"/>
    <property type="evidence" value="ECO:0007669"/>
    <property type="project" value="UniProtKB-KW"/>
</dbReference>
<evidence type="ECO:0000256" key="4">
    <source>
        <dbReference type="ARBA" id="ARBA00022722"/>
    </source>
</evidence>
<dbReference type="GO" id="GO:0008270">
    <property type="term" value="F:zinc ion binding"/>
    <property type="evidence" value="ECO:0007669"/>
    <property type="project" value="UniProtKB-KW"/>
</dbReference>
<feature type="compositionally biased region" description="Basic and acidic residues" evidence="10">
    <location>
        <begin position="1305"/>
        <end position="1319"/>
    </location>
</feature>
<evidence type="ECO:0000259" key="13">
    <source>
        <dbReference type="PROSITE" id="PS50994"/>
    </source>
</evidence>
<dbReference type="InterPro" id="IPR043128">
    <property type="entry name" value="Rev_trsase/Diguanyl_cyclase"/>
</dbReference>
<evidence type="ECO:0000256" key="6">
    <source>
        <dbReference type="ARBA" id="ARBA00022759"/>
    </source>
</evidence>
<protein>
    <submittedName>
        <fullName evidence="15">Uncharacterized protein K02A2.6-like</fullName>
    </submittedName>
</protein>
<evidence type="ECO:0000256" key="1">
    <source>
        <dbReference type="ARBA" id="ARBA00022670"/>
    </source>
</evidence>
<dbReference type="Gene3D" id="3.30.70.270">
    <property type="match status" value="2"/>
</dbReference>
<dbReference type="FunCoup" id="A0A6P8J0W1">
    <property type="interactions" value="73"/>
</dbReference>
<dbReference type="InterPro" id="IPR036397">
    <property type="entry name" value="RNaseH_sf"/>
</dbReference>
<dbReference type="CDD" id="cd01647">
    <property type="entry name" value="RT_LTR"/>
    <property type="match status" value="1"/>
</dbReference>
<dbReference type="OrthoDB" id="5983039at2759"/>
<dbReference type="PANTHER" id="PTHR37984">
    <property type="entry name" value="PROTEIN CBG26694"/>
    <property type="match status" value="1"/>
</dbReference>
<dbReference type="Pfam" id="PF17921">
    <property type="entry name" value="Integrase_H2C2"/>
    <property type="match status" value="1"/>
</dbReference>
<evidence type="ECO:0000313" key="15">
    <source>
        <dbReference type="RefSeq" id="XP_031573147.1"/>
    </source>
</evidence>
<evidence type="ECO:0000256" key="2">
    <source>
        <dbReference type="ARBA" id="ARBA00022679"/>
    </source>
</evidence>
<evidence type="ECO:0000256" key="9">
    <source>
        <dbReference type="PROSITE-ProRule" id="PRU00047"/>
    </source>
</evidence>
<dbReference type="SUPFAM" id="SSF50630">
    <property type="entry name" value="Acid proteases"/>
    <property type="match status" value="1"/>
</dbReference>
<keyword evidence="8" id="KW-0511">Multifunctional enzyme</keyword>
<evidence type="ECO:0000259" key="11">
    <source>
        <dbReference type="PROSITE" id="PS50158"/>
    </source>
</evidence>
<dbReference type="Proteomes" id="UP000515163">
    <property type="component" value="Unplaced"/>
</dbReference>
<dbReference type="GO" id="GO:0003677">
    <property type="term" value="F:DNA binding"/>
    <property type="evidence" value="ECO:0007669"/>
    <property type="project" value="UniProtKB-KW"/>
</dbReference>
<dbReference type="KEGG" id="aten:116307133"/>
<dbReference type="Gene3D" id="3.10.10.10">
    <property type="entry name" value="HIV Type 1 Reverse Transcriptase, subunit A, domain 1"/>
    <property type="match status" value="1"/>
</dbReference>
<dbReference type="InterPro" id="IPR036875">
    <property type="entry name" value="Znf_CCHC_sf"/>
</dbReference>
<dbReference type="SMART" id="SM00343">
    <property type="entry name" value="ZnF_C2HC"/>
    <property type="match status" value="2"/>
</dbReference>
<keyword evidence="14" id="KW-1185">Reference proteome</keyword>
<gene>
    <name evidence="15" type="primary">LOC116307133</name>
</gene>
<reference evidence="15" key="1">
    <citation type="submission" date="2025-08" db="UniProtKB">
        <authorList>
            <consortium name="RefSeq"/>
        </authorList>
    </citation>
    <scope>IDENTIFICATION</scope>
    <source>
        <tissue evidence="15">Tentacle</tissue>
    </source>
</reference>
<dbReference type="FunFam" id="1.10.340.70:FF:000003">
    <property type="entry name" value="Protein CBG25708"/>
    <property type="match status" value="1"/>
</dbReference>
<dbReference type="Pfam" id="PF17919">
    <property type="entry name" value="RT_RNaseH_2"/>
    <property type="match status" value="1"/>
</dbReference>
<dbReference type="FunFam" id="3.30.420.10:FF:000063">
    <property type="entry name" value="Retrovirus-related Pol polyprotein from transposon 297-like Protein"/>
    <property type="match status" value="1"/>
</dbReference>
<evidence type="ECO:0000256" key="10">
    <source>
        <dbReference type="SAM" id="MobiDB-lite"/>
    </source>
</evidence>
<dbReference type="InterPro" id="IPR000477">
    <property type="entry name" value="RT_dom"/>
</dbReference>
<dbReference type="FunFam" id="3.30.70.270:FF:000026">
    <property type="entry name" value="Transposon Ty3-G Gag-Pol polyprotein"/>
    <property type="match status" value="1"/>
</dbReference>
<evidence type="ECO:0000256" key="7">
    <source>
        <dbReference type="ARBA" id="ARBA00023125"/>
    </source>
</evidence>
<proteinExistence type="predicted"/>
<dbReference type="InterPro" id="IPR050951">
    <property type="entry name" value="Retrovirus_Pol_polyprotein"/>
</dbReference>
<feature type="region of interest" description="Disordered" evidence="10">
    <location>
        <begin position="1243"/>
        <end position="1319"/>
    </location>
</feature>
<dbReference type="InParanoid" id="A0A6P8J0W1"/>
<dbReference type="InterPro" id="IPR012337">
    <property type="entry name" value="RNaseH-like_sf"/>
</dbReference>
<dbReference type="CDD" id="cd09274">
    <property type="entry name" value="RNase_HI_RT_Ty3"/>
    <property type="match status" value="1"/>
</dbReference>
<feature type="compositionally biased region" description="Basic and acidic residues" evidence="10">
    <location>
        <begin position="1280"/>
        <end position="1297"/>
    </location>
</feature>
<dbReference type="Gene3D" id="2.40.70.10">
    <property type="entry name" value="Acid Proteases"/>
    <property type="match status" value="1"/>
</dbReference>
<dbReference type="InterPro" id="IPR041577">
    <property type="entry name" value="RT_RNaseH_2"/>
</dbReference>
<dbReference type="Gene3D" id="4.10.60.10">
    <property type="entry name" value="Zinc finger, CCHC-type"/>
    <property type="match status" value="1"/>
</dbReference>
<dbReference type="PROSITE" id="PS50994">
    <property type="entry name" value="INTEGRASE"/>
    <property type="match status" value="1"/>
</dbReference>
<dbReference type="Pfam" id="PF13650">
    <property type="entry name" value="Asp_protease_2"/>
    <property type="match status" value="1"/>
</dbReference>
<keyword evidence="7" id="KW-0238">DNA-binding</keyword>
<feature type="domain" description="CCHC-type" evidence="11">
    <location>
        <begin position="219"/>
        <end position="235"/>
    </location>
</feature>
<feature type="domain" description="Reverse transcriptase" evidence="12">
    <location>
        <begin position="472"/>
        <end position="650"/>
    </location>
</feature>
<keyword evidence="6" id="KW-0255">Endonuclease</keyword>
<keyword evidence="3" id="KW-0548">Nucleotidyltransferase</keyword>
<evidence type="ECO:0000256" key="3">
    <source>
        <dbReference type="ARBA" id="ARBA00022695"/>
    </source>
</evidence>
<keyword evidence="9" id="KW-0863">Zinc-finger</keyword>
<sequence>MASFGKIEQFNGQEAEFEEYVERLEQYFEANDLGELTLNGDGSNEADVEARLRKRRAIGPATYSALRNIISPSKPAEKTYEELVAVLRNRFAPTKSETVQRYKFHSRIRREGEKIADYVAVLRKTAETCNFGDSLHDMLRDRLVCGIKNEKIQNRLLVESDLTFAKAYKIAIAQETAAEEATALQDSLRPSLSVNRVQNKKDKAGDKPTTVSEKGNQKKCFKCGSKDHLAPKCQRPAHITCNYCKKKGHLERVCLSKYPKVAGVQTNLVNTQESPENSDSEPVENYKPLYHIDSPQDGSPIRVEVTLNDMPVSFQLDTGAGVSLMNYDDFKKYFNDAHLMPSSSKLRSYTGNPIGVCGERLVSVKIGNQYANLPLVIADGQDPPLLGRNWLLKLRLPWENIFSVLNPEPEPPQLSKLLQEHEELFKPGVGCLKDFEAHIELKESAQPVFCKSRALPFAMKKRVEEELNRLEKDEVIRKVQHSDWAAPVVPVVKPSGAIRLCGDYKSTVNKSAKMDRYPLPLVKEIFASLAGGQKFTKLDLSEAYHQIALDDATKKLTTINTHCGLYEYLCLPYGINSAVGIFQRAMENIMKGLPGVTVYMDDLLVTGKDDEEHLVNLKGALTRLLDNGLKLKESKCKYLLSEVEYLGYKVSSAGIQPTGSKVKAIKEAPRPTNVNELRSFIGLVNYYARFLPNLASSLAPLYDLLKKDVKWRWGSNHESTFRRIKEEMSEHALLAHYDQNAELLLACDASSTGVGAVLQQRTPDGDLKPVVFASRSLTPTERNYAQIEREALDHQPLVKLFGEHSGIPQLAAARIKRWAIILSAYSYQVKYIASKENVCADYLSRSPIQETPTEHEMEHEEVLSIDINALSGIPLRIVAIETSSDSCLSKVLQLTKEGWPNCCPNEELRPFFTKKDKFSVEQGCLLWSNRMIIPPVLRPNLLLDLHEEHMGTVRMKALARQHFWWPKLDTAIEAITKQCPCCQENAPKPTSPPVAAWNWPSGPWKRLHLDFAGPFMGRMFLIVVDSYSKWLEVLPMGSTTAQATLLQLRKLFATFGIPEHIVTDNGPQFTCGEFQEFMLRNNIKHTLTPPGHPASNGMAERYVQHFKSHMKKMKDNGSTLEENLARFLLSYRTTPHSATGDTPSHLLMKRQLRTRFSNLRPGLVSDKEQSVFEKNCKCEPRFKVGDAVFVLNLRSGPRWLPGTVIDVLQRSYYIQVDEHVYKRHEDQLRPRMLDMKVRPEADRNLEPLLQTPVPLETAATPVMGKTLKTSARAPFQPAESPHKEKEPSMSEVPKMEEEQPPGLRRNPERQRRPPLRYRE</sequence>
<dbReference type="Gene3D" id="3.30.420.10">
    <property type="entry name" value="Ribonuclease H-like superfamily/Ribonuclease H"/>
    <property type="match status" value="1"/>
</dbReference>
<keyword evidence="1" id="KW-0645">Protease</keyword>
<dbReference type="PANTHER" id="PTHR37984:SF5">
    <property type="entry name" value="PROTEIN NYNRIN-LIKE"/>
    <property type="match status" value="1"/>
</dbReference>